<name>A0A3E5E2D0_9BACT</name>
<evidence type="ECO:0000313" key="3">
    <source>
        <dbReference type="EMBL" id="RGS16617.1"/>
    </source>
</evidence>
<evidence type="ECO:0000313" key="7">
    <source>
        <dbReference type="Proteomes" id="UP001204486"/>
    </source>
</evidence>
<dbReference type="AlphaFoldDB" id="A0A3E5E2D0"/>
<comment type="caution">
    <text evidence="2">The sequence shown here is derived from an EMBL/GenBank/DDBJ whole genome shotgun (WGS) entry which is preliminary data.</text>
</comment>
<dbReference type="EMBL" id="QRVA01000011">
    <property type="protein sequence ID" value="RGS16617.1"/>
    <property type="molecule type" value="Genomic_DNA"/>
</dbReference>
<evidence type="ECO:0000313" key="4">
    <source>
        <dbReference type="EMBL" id="RHG67047.1"/>
    </source>
</evidence>
<dbReference type="SUPFAM" id="SSF51182">
    <property type="entry name" value="RmlC-like cupins"/>
    <property type="match status" value="1"/>
</dbReference>
<feature type="domain" description="Sugar 3,4-ketoisomerase QdtA cupin" evidence="1">
    <location>
        <begin position="6"/>
        <end position="131"/>
    </location>
</feature>
<reference evidence="2" key="2">
    <citation type="submission" date="2022-07" db="EMBL/GenBank/DDBJ databases">
        <title>Prevotella copri.</title>
        <authorList>
            <person name="Yang C."/>
        </authorList>
    </citation>
    <scope>NUCLEOTIDE SEQUENCE</scope>
    <source>
        <strain evidence="2">HF1476</strain>
    </source>
</reference>
<evidence type="ECO:0000313" key="2">
    <source>
        <dbReference type="EMBL" id="MCP9599362.1"/>
    </source>
</evidence>
<dbReference type="Gene3D" id="2.60.120.10">
    <property type="entry name" value="Jelly Rolls"/>
    <property type="match status" value="1"/>
</dbReference>
<dbReference type="InterPro" id="IPR011051">
    <property type="entry name" value="RmlC_Cupin_sf"/>
</dbReference>
<proteinExistence type="predicted"/>
<sequence length="146" mass="16562">MKELGRIITLPKIFDPRGNLTVAEGETHIPFAIARTYWTYDVPGGESRGGHAHKECQEFIIAASGSFSVTLDNGEQKKTYHLNHPWEGLFVDVNIWRTLDDFSSGSLCLVLASQKFEEEDYIREYDEYLRFISSSQSPNLSKTGNQ</sequence>
<dbReference type="EMBL" id="QRIN01000016">
    <property type="protein sequence ID" value="RHG67047.1"/>
    <property type="molecule type" value="Genomic_DNA"/>
</dbReference>
<organism evidence="2 7">
    <name type="scientific">Segatella copri</name>
    <dbReference type="NCBI Taxonomy" id="165179"/>
    <lineage>
        <taxon>Bacteria</taxon>
        <taxon>Pseudomonadati</taxon>
        <taxon>Bacteroidota</taxon>
        <taxon>Bacteroidia</taxon>
        <taxon>Bacteroidales</taxon>
        <taxon>Prevotellaceae</taxon>
        <taxon>Segatella</taxon>
    </lineage>
</organism>
<dbReference type="InterPro" id="IPR008894">
    <property type="entry name" value="QdtA_cupin_dom"/>
</dbReference>
<protein>
    <submittedName>
        <fullName evidence="2">FdtA/QdtA family cupin domain-containing protein</fullName>
    </submittedName>
    <submittedName>
        <fullName evidence="3">WxcM-like domain-containing protein</fullName>
    </submittedName>
</protein>
<gene>
    <name evidence="4" type="ORF">DW250_05165</name>
    <name evidence="3" type="ORF">DWY11_06380</name>
    <name evidence="2" type="ORF">NNC55_05250</name>
</gene>
<dbReference type="Pfam" id="PF05523">
    <property type="entry name" value="FdtA"/>
    <property type="match status" value="1"/>
</dbReference>
<evidence type="ECO:0000313" key="5">
    <source>
        <dbReference type="Proteomes" id="UP000283872"/>
    </source>
</evidence>
<dbReference type="EMBL" id="JANDWN010000009">
    <property type="protein sequence ID" value="MCP9599362.1"/>
    <property type="molecule type" value="Genomic_DNA"/>
</dbReference>
<dbReference type="Proteomes" id="UP001204486">
    <property type="component" value="Unassembled WGS sequence"/>
</dbReference>
<dbReference type="Proteomes" id="UP000283872">
    <property type="component" value="Unassembled WGS sequence"/>
</dbReference>
<reference evidence="5 6" key="1">
    <citation type="submission" date="2018-08" db="EMBL/GenBank/DDBJ databases">
        <title>A genome reference for cultivated species of the human gut microbiota.</title>
        <authorList>
            <person name="Zou Y."/>
            <person name="Xue W."/>
            <person name="Luo G."/>
        </authorList>
    </citation>
    <scope>NUCLEOTIDE SEQUENCE [LARGE SCALE GENOMIC DNA]</scope>
    <source>
        <strain evidence="3 5">AF24-12</strain>
        <strain evidence="4 6">AM22-1</strain>
    </source>
</reference>
<dbReference type="CDD" id="cd20292">
    <property type="entry name" value="cupin_QdtA-like"/>
    <property type="match status" value="1"/>
</dbReference>
<dbReference type="RefSeq" id="WP_117586987.1">
    <property type="nucleotide sequence ID" value="NZ_JANDWK010000009.1"/>
</dbReference>
<dbReference type="InterPro" id="IPR014710">
    <property type="entry name" value="RmlC-like_jellyroll"/>
</dbReference>
<accession>A0A3E5E2D0</accession>
<dbReference type="Proteomes" id="UP000286501">
    <property type="component" value="Unassembled WGS sequence"/>
</dbReference>
<evidence type="ECO:0000259" key="1">
    <source>
        <dbReference type="Pfam" id="PF05523"/>
    </source>
</evidence>
<evidence type="ECO:0000313" key="6">
    <source>
        <dbReference type="Proteomes" id="UP000286501"/>
    </source>
</evidence>